<evidence type="ECO:0000313" key="4">
    <source>
        <dbReference type="Proteomes" id="UP001597451"/>
    </source>
</evidence>
<dbReference type="EC" id="3.4.-.-" evidence="3"/>
<dbReference type="InterPro" id="IPR003675">
    <property type="entry name" value="Rce1/LyrA-like_dom"/>
</dbReference>
<gene>
    <name evidence="3" type="ORF">ACFSUN_18250</name>
</gene>
<comment type="caution">
    <text evidence="3">The sequence shown here is derived from an EMBL/GenBank/DDBJ whole genome shotgun (WGS) entry which is preliminary data.</text>
</comment>
<feature type="transmembrane region" description="Helical" evidence="1">
    <location>
        <begin position="121"/>
        <end position="137"/>
    </location>
</feature>
<dbReference type="GO" id="GO:0016787">
    <property type="term" value="F:hydrolase activity"/>
    <property type="evidence" value="ECO:0007669"/>
    <property type="project" value="UniProtKB-KW"/>
</dbReference>
<reference evidence="4" key="1">
    <citation type="journal article" date="2019" name="Int. J. Syst. Evol. Microbiol.">
        <title>The Global Catalogue of Microorganisms (GCM) 10K type strain sequencing project: providing services to taxonomists for standard genome sequencing and annotation.</title>
        <authorList>
            <consortium name="The Broad Institute Genomics Platform"/>
            <consortium name="The Broad Institute Genome Sequencing Center for Infectious Disease"/>
            <person name="Wu L."/>
            <person name="Ma J."/>
        </authorList>
    </citation>
    <scope>NUCLEOTIDE SEQUENCE [LARGE SCALE GENOMIC DNA]</scope>
    <source>
        <strain evidence="4">TISTR 1858</strain>
    </source>
</reference>
<evidence type="ECO:0000256" key="1">
    <source>
        <dbReference type="SAM" id="Phobius"/>
    </source>
</evidence>
<feature type="transmembrane region" description="Helical" evidence="1">
    <location>
        <begin position="97"/>
        <end position="115"/>
    </location>
</feature>
<evidence type="ECO:0000259" key="2">
    <source>
        <dbReference type="Pfam" id="PF02517"/>
    </source>
</evidence>
<feature type="transmembrane region" description="Helical" evidence="1">
    <location>
        <begin position="20"/>
        <end position="38"/>
    </location>
</feature>
<keyword evidence="4" id="KW-1185">Reference proteome</keyword>
<dbReference type="RefSeq" id="WP_379564229.1">
    <property type="nucleotide sequence ID" value="NZ_JBHUMX010000045.1"/>
</dbReference>
<protein>
    <submittedName>
        <fullName evidence="3">CPBP family intramembrane glutamic endopeptidase</fullName>
        <ecNumber evidence="3">3.4.-.-</ecNumber>
    </submittedName>
</protein>
<keyword evidence="1" id="KW-1133">Transmembrane helix</keyword>
<keyword evidence="1" id="KW-0472">Membrane</keyword>
<evidence type="ECO:0000313" key="3">
    <source>
        <dbReference type="EMBL" id="MFD2630714.1"/>
    </source>
</evidence>
<accession>A0ABW5Q4Z8</accession>
<feature type="transmembrane region" description="Helical" evidence="1">
    <location>
        <begin position="58"/>
        <end position="77"/>
    </location>
</feature>
<dbReference type="Pfam" id="PF02517">
    <property type="entry name" value="Rce1-like"/>
    <property type="match status" value="1"/>
</dbReference>
<feature type="domain" description="CAAX prenyl protease 2/Lysostaphin resistance protein A-like" evidence="2">
    <location>
        <begin position="96"/>
        <end position="179"/>
    </location>
</feature>
<dbReference type="Proteomes" id="UP001597451">
    <property type="component" value="Unassembled WGS sequence"/>
</dbReference>
<organism evidence="3 4">
    <name type="scientific">Oceanobacillus kapialis</name>
    <dbReference type="NCBI Taxonomy" id="481353"/>
    <lineage>
        <taxon>Bacteria</taxon>
        <taxon>Bacillati</taxon>
        <taxon>Bacillota</taxon>
        <taxon>Bacilli</taxon>
        <taxon>Bacillales</taxon>
        <taxon>Bacillaceae</taxon>
        <taxon>Oceanobacillus</taxon>
    </lineage>
</organism>
<proteinExistence type="predicted"/>
<feature type="transmembrane region" description="Helical" evidence="1">
    <location>
        <begin position="144"/>
        <end position="160"/>
    </location>
</feature>
<keyword evidence="3" id="KW-0378">Hydrolase</keyword>
<keyword evidence="1" id="KW-0812">Transmembrane</keyword>
<sequence>MSQRDIIAKLTDQELRKQVMISQFLLVAIAIFLSLFLFDSFTDWMHYFKWDPEEIVYFGMLPGILIVLIDILLFITLPHAAFNDGGINERLFKKQSVGFIFLLSFFVACSEELLFRGVIQTSFGYIIASILFALVHIRYLKKPVLFISVLLVSFYIGYLFEQTGNLIVTITAHFIVDFLLGLTIRFYKGGMNQ</sequence>
<name>A0ABW5Q4Z8_9BACI</name>
<dbReference type="EMBL" id="JBHUMX010000045">
    <property type="protein sequence ID" value="MFD2630714.1"/>
    <property type="molecule type" value="Genomic_DNA"/>
</dbReference>
<feature type="transmembrane region" description="Helical" evidence="1">
    <location>
        <begin position="166"/>
        <end position="187"/>
    </location>
</feature>